<dbReference type="Proteomes" id="UP001057738">
    <property type="component" value="Chromosome"/>
</dbReference>
<evidence type="ECO:0000256" key="1">
    <source>
        <dbReference type="ARBA" id="ARBA00004651"/>
    </source>
</evidence>
<evidence type="ECO:0000256" key="6">
    <source>
        <dbReference type="SAM" id="Phobius"/>
    </source>
</evidence>
<keyword evidence="8" id="KW-1185">Reference proteome</keyword>
<evidence type="ECO:0000256" key="5">
    <source>
        <dbReference type="ARBA" id="ARBA00023136"/>
    </source>
</evidence>
<organism evidence="7 8">
    <name type="scientific">Streptomyces yangpuensis</name>
    <dbReference type="NCBI Taxonomy" id="1648182"/>
    <lineage>
        <taxon>Bacteria</taxon>
        <taxon>Bacillati</taxon>
        <taxon>Actinomycetota</taxon>
        <taxon>Actinomycetes</taxon>
        <taxon>Kitasatosporales</taxon>
        <taxon>Streptomycetaceae</taxon>
        <taxon>Streptomyces</taxon>
    </lineage>
</organism>
<keyword evidence="5 6" id="KW-0472">Membrane</keyword>
<evidence type="ECO:0000256" key="3">
    <source>
        <dbReference type="ARBA" id="ARBA00022692"/>
    </source>
</evidence>
<dbReference type="RefSeq" id="WP_257857459.1">
    <property type="nucleotide sequence ID" value="NZ_CP102514.1"/>
</dbReference>
<feature type="transmembrane region" description="Helical" evidence="6">
    <location>
        <begin position="200"/>
        <end position="219"/>
    </location>
</feature>
<feature type="transmembrane region" description="Helical" evidence="6">
    <location>
        <begin position="102"/>
        <end position="121"/>
    </location>
</feature>
<keyword evidence="2" id="KW-1003">Cell membrane</keyword>
<dbReference type="Pfam" id="PF03631">
    <property type="entry name" value="Virul_fac_BrkB"/>
    <property type="match status" value="1"/>
</dbReference>
<feature type="transmembrane region" description="Helical" evidence="6">
    <location>
        <begin position="142"/>
        <end position="160"/>
    </location>
</feature>
<dbReference type="PANTHER" id="PTHR30213">
    <property type="entry name" value="INNER MEMBRANE PROTEIN YHJD"/>
    <property type="match status" value="1"/>
</dbReference>
<proteinExistence type="predicted"/>
<dbReference type="GeneID" id="95578078"/>
<gene>
    <name evidence="7" type="ORF">NRK68_31610</name>
</gene>
<dbReference type="EMBL" id="CP102514">
    <property type="protein sequence ID" value="UUY51382.1"/>
    <property type="molecule type" value="Genomic_DNA"/>
</dbReference>
<evidence type="ECO:0000256" key="2">
    <source>
        <dbReference type="ARBA" id="ARBA00022475"/>
    </source>
</evidence>
<name>A0ABY5Q4K7_9ACTN</name>
<sequence length="294" mass="31853">MSEPRDKPPRFTVPGWMRKYTPFLGRILEQFARVNLLDCATRLAAQAFLGAIPAIFVIGALAPDWMRKQLVATVSGTLGLTGPALDQIRAVVHNSGEDTTTIASTGVVGVVVTLLSATACSRALQRTCERAWHLPKAGARLAAWRWVVWLLVWLTALLFQGPIQQAFGAGPVLGAVVSLISGILLWWWTQHLLLGGRVAWLPLLPGAVLTAVGAGLISWGSRFYMPRALNHSLEQFGGLGLVFVVLSWLIMFFVVVTMGVALGYVLAHESLPAHHLRTPDDPPPPRSEPPATPQ</sequence>
<dbReference type="PANTHER" id="PTHR30213:SF1">
    <property type="entry name" value="INNER MEMBRANE PROTEIN YHJD"/>
    <property type="match status" value="1"/>
</dbReference>
<keyword evidence="3 6" id="KW-0812">Transmembrane</keyword>
<dbReference type="InterPro" id="IPR017039">
    <property type="entry name" value="Virul_fac_BrkB"/>
</dbReference>
<reference evidence="7" key="1">
    <citation type="submission" date="2022-08" db="EMBL/GenBank/DDBJ databases">
        <authorList>
            <person name="Tian L."/>
        </authorList>
    </citation>
    <scope>NUCLEOTIDE SEQUENCE</scope>
    <source>
        <strain evidence="7">CM253</strain>
    </source>
</reference>
<protein>
    <submittedName>
        <fullName evidence="7">YihY/virulence factor BrkB family protein</fullName>
    </submittedName>
</protein>
<comment type="subcellular location">
    <subcellularLocation>
        <location evidence="1">Cell membrane</location>
        <topology evidence="1">Multi-pass membrane protein</topology>
    </subcellularLocation>
</comment>
<evidence type="ECO:0000313" key="7">
    <source>
        <dbReference type="EMBL" id="UUY51382.1"/>
    </source>
</evidence>
<evidence type="ECO:0000313" key="8">
    <source>
        <dbReference type="Proteomes" id="UP001057738"/>
    </source>
</evidence>
<accession>A0ABY5Q4K7</accession>
<feature type="transmembrane region" description="Helical" evidence="6">
    <location>
        <begin position="166"/>
        <end position="188"/>
    </location>
</feature>
<feature type="transmembrane region" description="Helical" evidence="6">
    <location>
        <begin position="43"/>
        <end position="62"/>
    </location>
</feature>
<evidence type="ECO:0000256" key="4">
    <source>
        <dbReference type="ARBA" id="ARBA00022989"/>
    </source>
</evidence>
<feature type="transmembrane region" description="Helical" evidence="6">
    <location>
        <begin position="239"/>
        <end position="267"/>
    </location>
</feature>
<keyword evidence="4 6" id="KW-1133">Transmembrane helix</keyword>